<gene>
    <name evidence="2" type="ORF">ACFQL9_06145</name>
</gene>
<sequence length="43" mass="4244">MREERGGTVHLNPGGVPMPGNEGAPAAPVVDTESGDVTAAELG</sequence>
<organism evidence="2 3">
    <name type="scientific">Halobaculum lipolyticum</name>
    <dbReference type="NCBI Taxonomy" id="3032001"/>
    <lineage>
        <taxon>Archaea</taxon>
        <taxon>Methanobacteriati</taxon>
        <taxon>Methanobacteriota</taxon>
        <taxon>Stenosarchaea group</taxon>
        <taxon>Halobacteria</taxon>
        <taxon>Halobacteriales</taxon>
        <taxon>Haloferacaceae</taxon>
        <taxon>Halobaculum</taxon>
    </lineage>
</organism>
<dbReference type="GeneID" id="81123961"/>
<dbReference type="EMBL" id="JBHTAH010000004">
    <property type="protein sequence ID" value="MFC7069219.1"/>
    <property type="molecule type" value="Genomic_DNA"/>
</dbReference>
<dbReference type="RefSeq" id="WP_284032132.1">
    <property type="nucleotide sequence ID" value="NZ_CP126154.1"/>
</dbReference>
<proteinExistence type="predicted"/>
<evidence type="ECO:0000256" key="1">
    <source>
        <dbReference type="SAM" id="MobiDB-lite"/>
    </source>
</evidence>
<protein>
    <submittedName>
        <fullName evidence="2">Uncharacterized protein</fullName>
    </submittedName>
</protein>
<keyword evidence="3" id="KW-1185">Reference proteome</keyword>
<reference evidence="2 3" key="1">
    <citation type="journal article" date="2019" name="Int. J. Syst. Evol. Microbiol.">
        <title>The Global Catalogue of Microorganisms (GCM) 10K type strain sequencing project: providing services to taxonomists for standard genome sequencing and annotation.</title>
        <authorList>
            <consortium name="The Broad Institute Genomics Platform"/>
            <consortium name="The Broad Institute Genome Sequencing Center for Infectious Disease"/>
            <person name="Wu L."/>
            <person name="Ma J."/>
        </authorList>
    </citation>
    <scope>NUCLEOTIDE SEQUENCE [LARGE SCALE GENOMIC DNA]</scope>
    <source>
        <strain evidence="2 3">DT31</strain>
    </source>
</reference>
<dbReference type="AlphaFoldDB" id="A0ABD5WEG1"/>
<comment type="caution">
    <text evidence="2">The sequence shown here is derived from an EMBL/GenBank/DDBJ whole genome shotgun (WGS) entry which is preliminary data.</text>
</comment>
<dbReference type="Proteomes" id="UP001596461">
    <property type="component" value="Unassembled WGS sequence"/>
</dbReference>
<evidence type="ECO:0000313" key="2">
    <source>
        <dbReference type="EMBL" id="MFC7069219.1"/>
    </source>
</evidence>
<evidence type="ECO:0000313" key="3">
    <source>
        <dbReference type="Proteomes" id="UP001596461"/>
    </source>
</evidence>
<feature type="region of interest" description="Disordered" evidence="1">
    <location>
        <begin position="1"/>
        <end position="43"/>
    </location>
</feature>
<name>A0ABD5WEG1_9EURY</name>
<accession>A0ABD5WEG1</accession>